<dbReference type="Gene3D" id="3.20.20.150">
    <property type="entry name" value="Divalent-metal-dependent TIM barrel enzymes"/>
    <property type="match status" value="1"/>
</dbReference>
<dbReference type="InterPro" id="IPR036237">
    <property type="entry name" value="Xyl_isomerase-like_sf"/>
</dbReference>
<dbReference type="InterPro" id="IPR013022">
    <property type="entry name" value="Xyl_isomerase-like_TIM-brl"/>
</dbReference>
<dbReference type="SUPFAM" id="SSF51658">
    <property type="entry name" value="Xylose isomerase-like"/>
    <property type="match status" value="1"/>
</dbReference>
<protein>
    <submittedName>
        <fullName evidence="2">Xylose isomerase domain-containing protein TIM barrel</fullName>
    </submittedName>
</protein>
<gene>
    <name evidence="2" type="ordered locus">Ethha_2683</name>
</gene>
<accession>E6U7Q3</accession>
<dbReference type="PANTHER" id="PTHR12110">
    <property type="entry name" value="HYDROXYPYRUVATE ISOMERASE"/>
    <property type="match status" value="1"/>
</dbReference>
<feature type="domain" description="Xylose isomerase-like TIM barrel" evidence="1">
    <location>
        <begin position="20"/>
        <end position="240"/>
    </location>
</feature>
<dbReference type="KEGG" id="eha:Ethha_2683"/>
<sequence length="261" mass="28662">MEVGISTACLYPMETEQALALVLEQGAHTVEIFFNAECEYNITYLRRLQALLTRAGAVVSSIHPYTAAYESMMFFSDYPSRFSDSVSQYRRTFAVAAFLGAKAVVFHGARKDLPMPMEQYCERFARLAHAAKEEGVVLAQENVARCKCGGVEQVAAMRRILGNDVRFVLDVKQVRRTGETVEAMCAAMGGQIACVHLSDAAYGRDCLLPGAGQVDLPALRGRLALQGFVGPLLIEVYRTGFVHHAELHTALSLATRIFSSE</sequence>
<organism evidence="2 3">
    <name type="scientific">Ethanoligenens harbinense (strain DSM 18485 / JCM 12961 / CGMCC 1.5033 / YUAN-3)</name>
    <dbReference type="NCBI Taxonomy" id="663278"/>
    <lineage>
        <taxon>Bacteria</taxon>
        <taxon>Bacillati</taxon>
        <taxon>Bacillota</taxon>
        <taxon>Clostridia</taxon>
        <taxon>Eubacteriales</taxon>
        <taxon>Oscillospiraceae</taxon>
        <taxon>Ethanoligenens</taxon>
    </lineage>
</organism>
<keyword evidence="2" id="KW-0413">Isomerase</keyword>
<dbReference type="Pfam" id="PF01261">
    <property type="entry name" value="AP_endonuc_2"/>
    <property type="match status" value="1"/>
</dbReference>
<dbReference type="STRING" id="663278.Ethha_2683"/>
<dbReference type="Proteomes" id="UP000001551">
    <property type="component" value="Chromosome"/>
</dbReference>
<dbReference type="AlphaFoldDB" id="E6U7Q3"/>
<proteinExistence type="predicted"/>
<dbReference type="EMBL" id="CP002400">
    <property type="protein sequence ID" value="ADU28176.1"/>
    <property type="molecule type" value="Genomic_DNA"/>
</dbReference>
<dbReference type="RefSeq" id="WP_013486519.1">
    <property type="nucleotide sequence ID" value="NC_014828.1"/>
</dbReference>
<dbReference type="eggNOG" id="COG1082">
    <property type="taxonomic scope" value="Bacteria"/>
</dbReference>
<keyword evidence="3" id="KW-1185">Reference proteome</keyword>
<evidence type="ECO:0000313" key="3">
    <source>
        <dbReference type="Proteomes" id="UP000001551"/>
    </source>
</evidence>
<evidence type="ECO:0000313" key="2">
    <source>
        <dbReference type="EMBL" id="ADU28176.1"/>
    </source>
</evidence>
<name>E6U7Q3_ETHHY</name>
<evidence type="ECO:0000259" key="1">
    <source>
        <dbReference type="Pfam" id="PF01261"/>
    </source>
</evidence>
<reference evidence="2 3" key="1">
    <citation type="submission" date="2010-12" db="EMBL/GenBank/DDBJ databases">
        <title>Complete sequence of Ethanoligenens harbinense YUAN-3.</title>
        <authorList>
            <person name="Lucas S."/>
            <person name="Copeland A."/>
            <person name="Lapidus A."/>
            <person name="Cheng J.-F."/>
            <person name="Bruce D."/>
            <person name="Goodwin L."/>
            <person name="Pitluck S."/>
            <person name="Chertkov O."/>
            <person name="Misra M."/>
            <person name="Detter J.C."/>
            <person name="Han C."/>
            <person name="Tapia R."/>
            <person name="Land M."/>
            <person name="Hauser L."/>
            <person name="Jeffries C."/>
            <person name="Kyrpides N."/>
            <person name="Ivanova N."/>
            <person name="Mikhailova N."/>
            <person name="Wang A."/>
            <person name="Mouttaki H."/>
            <person name="He Z."/>
            <person name="Zhou J."/>
            <person name="Hemme C.L."/>
            <person name="Woyke T."/>
        </authorList>
    </citation>
    <scope>NUCLEOTIDE SEQUENCE [LARGE SCALE GENOMIC DNA]</scope>
    <source>
        <strain evidence="3">DSM 18485 / JCM 12961 / CGMCC 1.5033 / YUAN-3</strain>
    </source>
</reference>
<dbReference type="InterPro" id="IPR050312">
    <property type="entry name" value="IolE/XylAMocC-like"/>
</dbReference>
<dbReference type="HOGENOM" id="CLU_1060419_0_0_9"/>
<dbReference type="GO" id="GO:0016853">
    <property type="term" value="F:isomerase activity"/>
    <property type="evidence" value="ECO:0007669"/>
    <property type="project" value="UniProtKB-KW"/>
</dbReference>
<dbReference type="PANTHER" id="PTHR12110:SF41">
    <property type="entry name" value="INOSOSE DEHYDRATASE"/>
    <property type="match status" value="1"/>
</dbReference>